<organism evidence="1 2">
    <name type="scientific">Spirilliplanes yamanashiensis</name>
    <dbReference type="NCBI Taxonomy" id="42233"/>
    <lineage>
        <taxon>Bacteria</taxon>
        <taxon>Bacillati</taxon>
        <taxon>Actinomycetota</taxon>
        <taxon>Actinomycetes</taxon>
        <taxon>Micromonosporales</taxon>
        <taxon>Micromonosporaceae</taxon>
        <taxon>Spirilliplanes</taxon>
    </lineage>
</organism>
<dbReference type="SUPFAM" id="SSF53335">
    <property type="entry name" value="S-adenosyl-L-methionine-dependent methyltransferases"/>
    <property type="match status" value="1"/>
</dbReference>
<dbReference type="AlphaFoldDB" id="A0A8J3Y3T6"/>
<dbReference type="EMBL" id="BOOY01000003">
    <property type="protein sequence ID" value="GIJ01186.1"/>
    <property type="molecule type" value="Genomic_DNA"/>
</dbReference>
<protein>
    <recommendedName>
        <fullName evidence="3">Nodulation protein S (NodS)</fullName>
    </recommendedName>
</protein>
<name>A0A8J3Y3T6_9ACTN</name>
<gene>
    <name evidence="1" type="ORF">Sya03_05380</name>
</gene>
<sequence>MTRLLVVCHPEDVVTEFLSVLADPAPLRLAVVADGTVVDLPPGGLDARLPCVVELMGRATGDEPTAGHVPAGGNGPVWTHCPADERLDRAKVGVWAAQGRAVTRCSTGVCPHLRFVADHLTGLTRAQVAAKLDVLGAHAAPLVERAGGPRGIGIAAVADVERYVDTTPAQAARLFALRHDWHPDVDLGAEPWDFAASPYERGRLRATAGWVARHARAGARLAELGSCEGALTELLLADGFTVDAFEPVAAFADRFAARAHATWPGRVTTGTATIAELAAAGGPRADAYLLIEMLNYVADPAVCDGLATDVLFIAMSPFAVRTRVVPWLRDNPVWAAVEVTPLAAPRFELVCDGLAYHRKLGSAGVLARRRR</sequence>
<comment type="caution">
    <text evidence="1">The sequence shown here is derived from an EMBL/GenBank/DDBJ whole genome shotgun (WGS) entry which is preliminary data.</text>
</comment>
<evidence type="ECO:0000313" key="1">
    <source>
        <dbReference type="EMBL" id="GIJ01186.1"/>
    </source>
</evidence>
<proteinExistence type="predicted"/>
<dbReference type="Gene3D" id="3.40.50.150">
    <property type="entry name" value="Vaccinia Virus protein VP39"/>
    <property type="match status" value="1"/>
</dbReference>
<accession>A0A8J3Y3T6</accession>
<keyword evidence="2" id="KW-1185">Reference proteome</keyword>
<evidence type="ECO:0008006" key="3">
    <source>
        <dbReference type="Google" id="ProtNLM"/>
    </source>
</evidence>
<dbReference type="Proteomes" id="UP000652013">
    <property type="component" value="Unassembled WGS sequence"/>
</dbReference>
<evidence type="ECO:0000313" key="2">
    <source>
        <dbReference type="Proteomes" id="UP000652013"/>
    </source>
</evidence>
<dbReference type="InterPro" id="IPR029063">
    <property type="entry name" value="SAM-dependent_MTases_sf"/>
</dbReference>
<dbReference type="RefSeq" id="WP_203936518.1">
    <property type="nucleotide sequence ID" value="NZ_BAAAGJ010000005.1"/>
</dbReference>
<reference evidence="1" key="1">
    <citation type="submission" date="2021-01" db="EMBL/GenBank/DDBJ databases">
        <title>Whole genome shotgun sequence of Spirilliplanes yamanashiensis NBRC 15828.</title>
        <authorList>
            <person name="Komaki H."/>
            <person name="Tamura T."/>
        </authorList>
    </citation>
    <scope>NUCLEOTIDE SEQUENCE</scope>
    <source>
        <strain evidence="1">NBRC 15828</strain>
    </source>
</reference>